<sequence length="240" mass="27445">MEATDVQEQMRLLKQLQDIDSVVASISHDRQQMQQELGTLDAEVERIGAMVSGLQENLEGLRAERRELEQALSQERDNVVRAESRLPSIKTQKEYVAVLKEVDTAKKMNRDIEERIKGKDEEIGALDQEKQEKDRDLAGQEEQVAARRREIETSLAEMDNTLATSEKERSEFLAQIPLTTRKRYQLLMKRRGGTAVVEARQGACQGCNMQLPPQVYNSLFRQEEVMTCPHCNRLIFLAGE</sequence>
<dbReference type="EMBL" id="JWJD01000006">
    <property type="protein sequence ID" value="KIH75957.1"/>
    <property type="molecule type" value="Genomic_DNA"/>
</dbReference>
<name>A0A0C2HT39_9BACT</name>
<dbReference type="InterPro" id="IPR003743">
    <property type="entry name" value="Zf-RING_7"/>
</dbReference>
<dbReference type="AlphaFoldDB" id="A0A0C2HT39"/>
<dbReference type="Gene3D" id="1.10.287.1490">
    <property type="match status" value="1"/>
</dbReference>
<dbReference type="PANTHER" id="PTHR39082">
    <property type="entry name" value="PHOSPHOLIPASE C-BETA-2-RELATED"/>
    <property type="match status" value="1"/>
</dbReference>
<comment type="caution">
    <text evidence="3">The sequence shown here is derived from an EMBL/GenBank/DDBJ whole genome shotgun (WGS) entry which is preliminary data.</text>
</comment>
<evidence type="ECO:0000313" key="3">
    <source>
        <dbReference type="EMBL" id="KIH75957.1"/>
    </source>
</evidence>
<reference evidence="3 4" key="1">
    <citation type="submission" date="2014-12" db="EMBL/GenBank/DDBJ databases">
        <title>Genomes of Geoalkalibacter ferrihydriticus and Geoalkalibacter subterraneus, two haloalkaliphilic metal-reducing members of the Geobacteraceae.</title>
        <authorList>
            <person name="Badalamenti J.P."/>
            <person name="Torres C.I."/>
            <person name="Krajmalnik-Brown R."/>
            <person name="Bond D.R."/>
        </authorList>
    </citation>
    <scope>NUCLEOTIDE SEQUENCE [LARGE SCALE GENOMIC DNA]</scope>
    <source>
        <strain evidence="3 4">DSM 17813</strain>
    </source>
</reference>
<gene>
    <name evidence="3" type="ORF">GFER_13690</name>
</gene>
<feature type="domain" description="C4-type zinc ribbon" evidence="2">
    <location>
        <begin position="203"/>
        <end position="234"/>
    </location>
</feature>
<evidence type="ECO:0000313" key="4">
    <source>
        <dbReference type="Proteomes" id="UP000035068"/>
    </source>
</evidence>
<protein>
    <recommendedName>
        <fullName evidence="2">C4-type zinc ribbon domain-containing protein</fullName>
    </recommendedName>
</protein>
<dbReference type="Proteomes" id="UP000035068">
    <property type="component" value="Unassembled WGS sequence"/>
</dbReference>
<evidence type="ECO:0000256" key="1">
    <source>
        <dbReference type="SAM" id="MobiDB-lite"/>
    </source>
</evidence>
<feature type="region of interest" description="Disordered" evidence="1">
    <location>
        <begin position="119"/>
        <end position="142"/>
    </location>
</feature>
<accession>A0A0C2HT39</accession>
<dbReference type="RefSeq" id="WP_040100296.1">
    <property type="nucleotide sequence ID" value="NZ_JWJD01000006.1"/>
</dbReference>
<dbReference type="PANTHER" id="PTHR39082:SF1">
    <property type="entry name" value="SCAVENGER RECEPTOR CLASS A MEMBER 3"/>
    <property type="match status" value="1"/>
</dbReference>
<dbReference type="Pfam" id="PF02591">
    <property type="entry name" value="Zn_ribbon_9"/>
    <property type="match status" value="1"/>
</dbReference>
<dbReference type="InterPro" id="IPR052376">
    <property type="entry name" value="Oxidative_Scav/Glycosyltrans"/>
</dbReference>
<proteinExistence type="predicted"/>
<organism evidence="3 4">
    <name type="scientific">Geoalkalibacter ferrihydriticus DSM 17813</name>
    <dbReference type="NCBI Taxonomy" id="1121915"/>
    <lineage>
        <taxon>Bacteria</taxon>
        <taxon>Pseudomonadati</taxon>
        <taxon>Thermodesulfobacteriota</taxon>
        <taxon>Desulfuromonadia</taxon>
        <taxon>Desulfuromonadales</taxon>
        <taxon>Geoalkalibacteraceae</taxon>
        <taxon>Geoalkalibacter</taxon>
    </lineage>
</organism>
<evidence type="ECO:0000259" key="2">
    <source>
        <dbReference type="Pfam" id="PF02591"/>
    </source>
</evidence>
<keyword evidence="4" id="KW-1185">Reference proteome</keyword>